<dbReference type="AlphaFoldDB" id="A0A1B8S9U8"/>
<dbReference type="PROSITE" id="PS51898">
    <property type="entry name" value="TYR_RECOMBINASE"/>
    <property type="match status" value="1"/>
</dbReference>
<dbReference type="RefSeq" id="WP_065289703.1">
    <property type="nucleotide sequence ID" value="NZ_LFOE01000077.1"/>
</dbReference>
<dbReference type="PANTHER" id="PTHR30349:SF64">
    <property type="entry name" value="PROPHAGE INTEGRASE INTD-RELATED"/>
    <property type="match status" value="1"/>
</dbReference>
<dbReference type="Proteomes" id="UP000092668">
    <property type="component" value="Unassembled WGS sequence"/>
</dbReference>
<comment type="caution">
    <text evidence="4">The sequence shown here is derived from an EMBL/GenBank/DDBJ whole genome shotgun (WGS) entry which is preliminary data.</text>
</comment>
<dbReference type="GO" id="GO:0015074">
    <property type="term" value="P:DNA integration"/>
    <property type="evidence" value="ECO:0007669"/>
    <property type="project" value="InterPro"/>
</dbReference>
<feature type="domain" description="Tyr recombinase" evidence="3">
    <location>
        <begin position="455"/>
        <end position="681"/>
    </location>
</feature>
<dbReference type="EMBL" id="LFOE01000077">
    <property type="protein sequence ID" value="OBY29446.1"/>
    <property type="molecule type" value="Genomic_DNA"/>
</dbReference>
<evidence type="ECO:0000313" key="5">
    <source>
        <dbReference type="Proteomes" id="UP000092668"/>
    </source>
</evidence>
<evidence type="ECO:0000313" key="4">
    <source>
        <dbReference type="EMBL" id="OBY29446.1"/>
    </source>
</evidence>
<dbReference type="OrthoDB" id="3522542at2"/>
<feature type="region of interest" description="Disordered" evidence="2">
    <location>
        <begin position="396"/>
        <end position="433"/>
    </location>
</feature>
<dbReference type="GO" id="GO:0003677">
    <property type="term" value="F:DNA binding"/>
    <property type="evidence" value="ECO:0007669"/>
    <property type="project" value="InterPro"/>
</dbReference>
<sequence length="786" mass="88344">MTVGTVVEPSTITVLPRQDAPAPALAARLAGADWPLTRQARGSVEALLTQEPFAPPTRRHHHPAAYDDAVGRMLDWLQDQPGDTWQDRRLARGADADGRHWRHIPVEWLADRGHTQTWTRDWFFRALFAAFGADLIRPSLNWLVAAQFRRGSLTTIMAQCRDPDAFTQMQALCSADPDVPRAAATRTTYRASLILSAKGGTIADITIADLLELLDVEASTLLTAPGATHLFYRVLRTMGVFGSETPATLRELRTLGQRTPEQMIDRYCLACQPIRDLLVDYLKERQPALDYTSLNSLANFLGSLFWADLERHHPGIDTLHLPPDVSAAWKQRLRTVPKTVRAPDGSTTKIQVSRINYRECLTPVRAFYLDLAHWAVDDPARWAPWVAPCPIGNEEISRRKDKRHRKSRMDTRTRERLPALPALRRAADRRRRDTSEILNAARTTMIGQPFTAAARTMTRVDSPRGAAVKMWAQDDAGNRHDLVKDEDHAFWTHAVIEVLRATGIRIEELTELSHHSLVQYRLPNTGEVVPLLQIAPSKSDAERLLVVSPELAEVLSAIISRLRGPNGAIPVVAAYDHHERLWLPALPLLFQRRVGSEHRALSASAIRSMLDNAITDSGLTEPATGQPLRFTPHDFRRLFITDAVLNGLPPHIAQIIAGHRDINVTMGYKAVYPDEAIQSHLAFLARRREQRPTEEYRAPSDEEWQEFLGHFERRKVSIGTCGRAFGSNCIHEHACVRCPLLWPDPTQRHRLLEIRDNLNARIAEAQREGWLGEVEGLQVSLAGADD</sequence>
<accession>A0A1B8S9U8</accession>
<name>A0A1B8S9U8_9MYCO</name>
<dbReference type="InterPro" id="IPR002104">
    <property type="entry name" value="Integrase_catalytic"/>
</dbReference>
<reference evidence="4 5" key="1">
    <citation type="submission" date="2015-06" db="EMBL/GenBank/DDBJ databases">
        <title>Genome sequence of Mycobacterium kumamotonense strain Roo.</title>
        <authorList>
            <person name="Greninger A.L."/>
            <person name="Cunningham G."/>
            <person name="Miller S."/>
        </authorList>
    </citation>
    <scope>NUCLEOTIDE SEQUENCE [LARGE SCALE GENOMIC DNA]</scope>
    <source>
        <strain evidence="4 5">Roo</strain>
    </source>
</reference>
<keyword evidence="1" id="KW-0233">DNA recombination</keyword>
<dbReference type="Pfam" id="PF00589">
    <property type="entry name" value="Phage_integrase"/>
    <property type="match status" value="1"/>
</dbReference>
<evidence type="ECO:0000256" key="1">
    <source>
        <dbReference type="ARBA" id="ARBA00023172"/>
    </source>
</evidence>
<keyword evidence="5" id="KW-1185">Reference proteome</keyword>
<feature type="compositionally biased region" description="Basic and acidic residues" evidence="2">
    <location>
        <begin position="408"/>
        <end position="417"/>
    </location>
</feature>
<protein>
    <submittedName>
        <fullName evidence="4">Integrase</fullName>
    </submittedName>
</protein>
<dbReference type="PANTHER" id="PTHR30349">
    <property type="entry name" value="PHAGE INTEGRASE-RELATED"/>
    <property type="match status" value="1"/>
</dbReference>
<dbReference type="InterPro" id="IPR011010">
    <property type="entry name" value="DNA_brk_join_enz"/>
</dbReference>
<dbReference type="InterPro" id="IPR013762">
    <property type="entry name" value="Integrase-like_cat_sf"/>
</dbReference>
<gene>
    <name evidence="4" type="ORF">ACT18_23020</name>
</gene>
<dbReference type="Gene3D" id="1.10.443.10">
    <property type="entry name" value="Intergrase catalytic core"/>
    <property type="match status" value="1"/>
</dbReference>
<dbReference type="SUPFAM" id="SSF56349">
    <property type="entry name" value="DNA breaking-rejoining enzymes"/>
    <property type="match status" value="1"/>
</dbReference>
<dbReference type="GO" id="GO:0006310">
    <property type="term" value="P:DNA recombination"/>
    <property type="evidence" value="ECO:0007669"/>
    <property type="project" value="UniProtKB-KW"/>
</dbReference>
<evidence type="ECO:0000256" key="2">
    <source>
        <dbReference type="SAM" id="MobiDB-lite"/>
    </source>
</evidence>
<proteinExistence type="predicted"/>
<dbReference type="CDD" id="cd00397">
    <property type="entry name" value="DNA_BRE_C"/>
    <property type="match status" value="1"/>
</dbReference>
<organism evidence="4 5">
    <name type="scientific">Mycolicibacter kumamotonensis</name>
    <dbReference type="NCBI Taxonomy" id="354243"/>
    <lineage>
        <taxon>Bacteria</taxon>
        <taxon>Bacillati</taxon>
        <taxon>Actinomycetota</taxon>
        <taxon>Actinomycetes</taxon>
        <taxon>Mycobacteriales</taxon>
        <taxon>Mycobacteriaceae</taxon>
        <taxon>Mycolicibacter</taxon>
    </lineage>
</organism>
<feature type="non-terminal residue" evidence="4">
    <location>
        <position position="786"/>
    </location>
</feature>
<dbReference type="InterPro" id="IPR050090">
    <property type="entry name" value="Tyrosine_recombinase_XerCD"/>
</dbReference>
<evidence type="ECO:0000259" key="3">
    <source>
        <dbReference type="PROSITE" id="PS51898"/>
    </source>
</evidence>